<keyword evidence="3" id="KW-1185">Reference proteome</keyword>
<accession>F0QQY6</accession>
<name>F0QQY6_MYCSL</name>
<dbReference type="RefSeq" id="WP_013609810.1">
    <property type="nucleotide sequence ID" value="NC_015155.1"/>
</dbReference>
<dbReference type="EMBL" id="CP002525">
    <property type="protein sequence ID" value="ADX97906.1"/>
    <property type="molecule type" value="Genomic_DNA"/>
</dbReference>
<feature type="domain" description="YqaJ viral recombinase" evidence="1">
    <location>
        <begin position="33"/>
        <end position="196"/>
    </location>
</feature>
<dbReference type="Gene3D" id="3.90.320.10">
    <property type="match status" value="1"/>
</dbReference>
<dbReference type="NCBIfam" id="NF045868">
    <property type="entry name" value="MPN551_DNA_bnd"/>
    <property type="match status" value="1"/>
</dbReference>
<evidence type="ECO:0000313" key="3">
    <source>
        <dbReference type="Proteomes" id="UP000007484"/>
    </source>
</evidence>
<organism evidence="2 3">
    <name type="scientific">Mycoplasma suis (strain Illinois)</name>
    <dbReference type="NCBI Taxonomy" id="768700"/>
    <lineage>
        <taxon>Bacteria</taxon>
        <taxon>Bacillati</taxon>
        <taxon>Mycoplasmatota</taxon>
        <taxon>Mollicutes</taxon>
        <taxon>Mycoplasmataceae</taxon>
        <taxon>Mycoplasma</taxon>
    </lineage>
</organism>
<dbReference type="InterPro" id="IPR011604">
    <property type="entry name" value="PDDEXK-like_dom_sf"/>
</dbReference>
<gene>
    <name evidence="2" type="ordered locus">MSU_0366</name>
</gene>
<dbReference type="Proteomes" id="UP000007484">
    <property type="component" value="Chromosome"/>
</dbReference>
<dbReference type="KEGG" id="mss:MSU_0366"/>
<proteinExistence type="predicted"/>
<dbReference type="Pfam" id="PF09588">
    <property type="entry name" value="YqaJ"/>
    <property type="match status" value="1"/>
</dbReference>
<dbReference type="HOGENOM" id="CLU_084220_0_0_14"/>
<evidence type="ECO:0000313" key="2">
    <source>
        <dbReference type="EMBL" id="ADX97906.1"/>
    </source>
</evidence>
<protein>
    <recommendedName>
        <fullName evidence="1">YqaJ viral recombinase domain-containing protein</fullName>
    </recommendedName>
</protein>
<dbReference type="SUPFAM" id="SSF52980">
    <property type="entry name" value="Restriction endonuclease-like"/>
    <property type="match status" value="1"/>
</dbReference>
<dbReference type="InterPro" id="IPR019080">
    <property type="entry name" value="YqaJ_viral_recombinase"/>
</dbReference>
<reference evidence="2 3" key="1">
    <citation type="journal article" date="2011" name="J. Bacteriol.">
        <title>Complete genome sequences of two hemotropic Mycoplasmas, Mycoplasma haemofelis strain Ohio2 and Mycoplasma suis strain Illinois.</title>
        <authorList>
            <person name="Messick J.B."/>
            <person name="Santos A.P."/>
            <person name="Guimaraes A.M."/>
        </authorList>
    </citation>
    <scope>NUCLEOTIDE SEQUENCE [LARGE SCALE GENOMIC DNA]</scope>
    <source>
        <strain evidence="2 3">Illinois</strain>
    </source>
</reference>
<sequence>MRFKNYSYPEDFYFTNDQISLTKLGRMKSIKFRKKITGSRIAAVLGRNKYKTPFQIWCEILGFVESDIEPYFANAGVIIEKSLLTYAKRELRKHFRTYNPQEVKYDIFPDNEIFGGIPDGEEFEGDNIKSILEIKTTPLDSYLWTFKNNEFQLVKDSKGIPIIKEYKGNIHKWFAFSESEIRIPEEYQYQLALYLYLRGIDKGYFCVGFLNQSHYLRPENYSPIPKRELGKENPQVVVIQEMNIDLKEFEKVIKYAEEWYKKYVMRGISPPLTPKDLNWIRFGFPSL</sequence>
<dbReference type="STRING" id="768700.MSU_0366"/>
<evidence type="ECO:0000259" key="1">
    <source>
        <dbReference type="Pfam" id="PF09588"/>
    </source>
</evidence>
<dbReference type="InterPro" id="IPR011335">
    <property type="entry name" value="Restrct_endonuc-II-like"/>
</dbReference>
<dbReference type="AlphaFoldDB" id="F0QQY6"/>